<feature type="compositionally biased region" description="Low complexity" evidence="1">
    <location>
        <begin position="279"/>
        <end position="307"/>
    </location>
</feature>
<dbReference type="EMBL" id="KB008044">
    <property type="protein sequence ID" value="ELR14786.1"/>
    <property type="molecule type" value="Genomic_DNA"/>
</dbReference>
<feature type="region of interest" description="Disordered" evidence="1">
    <location>
        <begin position="477"/>
        <end position="499"/>
    </location>
</feature>
<feature type="compositionally biased region" description="Pro residues" evidence="1">
    <location>
        <begin position="726"/>
        <end position="739"/>
    </location>
</feature>
<feature type="compositionally biased region" description="Basic and acidic residues" evidence="1">
    <location>
        <begin position="701"/>
        <end position="720"/>
    </location>
</feature>
<dbReference type="KEGG" id="acan:ACA1_391570"/>
<dbReference type="RefSeq" id="XP_004336799.1">
    <property type="nucleotide sequence ID" value="XM_004336751.1"/>
</dbReference>
<feature type="compositionally biased region" description="Polar residues" evidence="1">
    <location>
        <begin position="384"/>
        <end position="393"/>
    </location>
</feature>
<feature type="region of interest" description="Disordered" evidence="1">
    <location>
        <begin position="69"/>
        <end position="93"/>
    </location>
</feature>
<feature type="compositionally biased region" description="Low complexity" evidence="1">
    <location>
        <begin position="1"/>
        <end position="17"/>
    </location>
</feature>
<reference evidence="2 3" key="1">
    <citation type="journal article" date="2013" name="Genome Biol.">
        <title>Genome of Acanthamoeba castellanii highlights extensive lateral gene transfer and early evolution of tyrosine kinase signaling.</title>
        <authorList>
            <person name="Clarke M."/>
            <person name="Lohan A.J."/>
            <person name="Liu B."/>
            <person name="Lagkouvardos I."/>
            <person name="Roy S."/>
            <person name="Zafar N."/>
            <person name="Bertelli C."/>
            <person name="Schilde C."/>
            <person name="Kianianmomeni A."/>
            <person name="Burglin T.R."/>
            <person name="Frech C."/>
            <person name="Turcotte B."/>
            <person name="Kopec K.O."/>
            <person name="Synnott J.M."/>
            <person name="Choo C."/>
            <person name="Paponov I."/>
            <person name="Finkler A."/>
            <person name="Soon Heng Tan C."/>
            <person name="Hutchins A.P."/>
            <person name="Weinmeier T."/>
            <person name="Rattei T."/>
            <person name="Chu J.S."/>
            <person name="Gimenez G."/>
            <person name="Irimia M."/>
            <person name="Rigden D.J."/>
            <person name="Fitzpatrick D.A."/>
            <person name="Lorenzo-Morales J."/>
            <person name="Bateman A."/>
            <person name="Chiu C.H."/>
            <person name="Tang P."/>
            <person name="Hegemann P."/>
            <person name="Fromm H."/>
            <person name="Raoult D."/>
            <person name="Greub G."/>
            <person name="Miranda-Saavedra D."/>
            <person name="Chen N."/>
            <person name="Nash P."/>
            <person name="Ginger M.L."/>
            <person name="Horn M."/>
            <person name="Schaap P."/>
            <person name="Caler L."/>
            <person name="Loftus B."/>
        </authorList>
    </citation>
    <scope>NUCLEOTIDE SEQUENCE [LARGE SCALE GENOMIC DNA]</scope>
    <source>
        <strain evidence="2 3">Neff</strain>
    </source>
</reference>
<evidence type="ECO:0000313" key="2">
    <source>
        <dbReference type="EMBL" id="ELR14786.1"/>
    </source>
</evidence>
<name>L8GRL7_ACACF</name>
<feature type="region of interest" description="Disordered" evidence="1">
    <location>
        <begin position="258"/>
        <end position="336"/>
    </location>
</feature>
<keyword evidence="3" id="KW-1185">Reference proteome</keyword>
<sequence length="762" mass="79192">PQSVAAVVSASKAAAAGGAAGGAGNAGRPSSLDPTPGAQDAAKKAAPVAAVTRASMVSAMTWPNQGPVAALGSPINSPPPSPASTPGRASARLGSGGEAGALLGPEMKNAIITETKAAALALTLVDEAVKAHSSLKFVSTSRDCVTRCKNLIQMGNDCVDILPPSLLATENDYPRHATLNTFIHIPGIHVFPIEREGKELSELLMDFVAAGRRIFAPGADPARAAESEQAFQEIKRGLAHKIKSLSISILASIQKFEDGEASSGGNGDSRRAMSPGPSPLASRSSSSSFSAPSPASATSSPSTAPASGKQPRPISMRGPGAAAAAAPPAKPAAPTLRLASNPHHQKHMEELENLLTRVGGLGGPPGGDASTLRRTAPGGGAPASQHQQASTASEAGEDPAGRPPIPTRHSPKPPSIHAAFLQKSASVRAIAAAEEGQGLAGAAGPQPHAADPWRAGSRISLPVNFAKQEGLLNDMEAEHTQQANSRNSNSSSAISEFSRKVKEENDYLERMKTMKSYSEWRQNTIARSAHKKILNHMPDVNVGTPAEQQANIVASFGETLTFFIVSANEYVLQAQAPDLDPAALAEQANGLEASVAAVGRLLRNVVGLCMEVSGKYSAPSVFGKILNNLLTAIESIPPAGKADEQTVAAATDVDPGAHEREADLRAVERADAVRPPGPVVAPLEPVPDRQQRTHHSLPGRHRVDDVQKDRHPARPHRDLQAHLPTPQGPREPHQLPPPPLPRRTCRVVLCVSCGARVVSCGW</sequence>
<feature type="region of interest" description="Disordered" evidence="1">
    <location>
        <begin position="1"/>
        <end position="44"/>
    </location>
</feature>
<feature type="compositionally biased region" description="Low complexity" evidence="1">
    <location>
        <begin position="484"/>
        <end position="496"/>
    </location>
</feature>
<dbReference type="VEuPathDB" id="AmoebaDB:ACA1_391570"/>
<organism evidence="2 3">
    <name type="scientific">Acanthamoeba castellanii (strain ATCC 30010 / Neff)</name>
    <dbReference type="NCBI Taxonomy" id="1257118"/>
    <lineage>
        <taxon>Eukaryota</taxon>
        <taxon>Amoebozoa</taxon>
        <taxon>Discosea</taxon>
        <taxon>Longamoebia</taxon>
        <taxon>Centramoebida</taxon>
        <taxon>Acanthamoebidae</taxon>
        <taxon>Acanthamoeba</taxon>
    </lineage>
</organism>
<gene>
    <name evidence="2" type="ORF">ACA1_391570</name>
</gene>
<feature type="region of interest" description="Disordered" evidence="1">
    <location>
        <begin position="357"/>
        <end position="415"/>
    </location>
</feature>
<accession>L8GRL7</accession>
<protein>
    <submittedName>
        <fullName evidence="2">Uncharacterized protein</fullName>
    </submittedName>
</protein>
<dbReference type="Proteomes" id="UP000011083">
    <property type="component" value="Unassembled WGS sequence"/>
</dbReference>
<feature type="compositionally biased region" description="Low complexity" evidence="1">
    <location>
        <begin position="84"/>
        <end position="93"/>
    </location>
</feature>
<evidence type="ECO:0000313" key="3">
    <source>
        <dbReference type="Proteomes" id="UP000011083"/>
    </source>
</evidence>
<proteinExistence type="predicted"/>
<dbReference type="GeneID" id="14915416"/>
<feature type="region of interest" description="Disordered" evidence="1">
    <location>
        <begin position="669"/>
        <end position="739"/>
    </location>
</feature>
<feature type="non-terminal residue" evidence="2">
    <location>
        <position position="762"/>
    </location>
</feature>
<evidence type="ECO:0000256" key="1">
    <source>
        <dbReference type="SAM" id="MobiDB-lite"/>
    </source>
</evidence>
<dbReference type="AlphaFoldDB" id="L8GRL7"/>
<feature type="compositionally biased region" description="Low complexity" evidence="1">
    <location>
        <begin position="318"/>
        <end position="327"/>
    </location>
</feature>